<keyword evidence="10" id="KW-1185">Reference proteome</keyword>
<dbReference type="Proteomes" id="UP001454036">
    <property type="component" value="Unassembled WGS sequence"/>
</dbReference>
<keyword evidence="2" id="KW-0863">Zinc-finger</keyword>
<feature type="region of interest" description="Disordered" evidence="7">
    <location>
        <begin position="86"/>
        <end position="151"/>
    </location>
</feature>
<dbReference type="GO" id="GO:0003677">
    <property type="term" value="F:DNA binding"/>
    <property type="evidence" value="ECO:0007669"/>
    <property type="project" value="UniProtKB-KW"/>
</dbReference>
<dbReference type="CDD" id="cd00167">
    <property type="entry name" value="SANT"/>
    <property type="match status" value="1"/>
</dbReference>
<feature type="compositionally biased region" description="Basic and acidic residues" evidence="7">
    <location>
        <begin position="118"/>
        <end position="132"/>
    </location>
</feature>
<feature type="domain" description="SANT" evidence="8">
    <location>
        <begin position="806"/>
        <end position="857"/>
    </location>
</feature>
<dbReference type="FunFam" id="1.10.10.60:FF:000012">
    <property type="entry name" value="Metastasis-associated 1 family, member 3"/>
    <property type="match status" value="1"/>
</dbReference>
<evidence type="ECO:0000256" key="2">
    <source>
        <dbReference type="ARBA" id="ARBA00022771"/>
    </source>
</evidence>
<dbReference type="InterPro" id="IPR017884">
    <property type="entry name" value="SANT_dom"/>
</dbReference>
<evidence type="ECO:0000313" key="10">
    <source>
        <dbReference type="Proteomes" id="UP001454036"/>
    </source>
</evidence>
<dbReference type="Gene3D" id="1.10.10.60">
    <property type="entry name" value="Homeodomain-like"/>
    <property type="match status" value="1"/>
</dbReference>
<keyword evidence="6" id="KW-0175">Coiled coil</keyword>
<name>A0AAV3RN80_LITER</name>
<dbReference type="InterPro" id="IPR009057">
    <property type="entry name" value="Homeodomain-like_sf"/>
</dbReference>
<keyword evidence="3" id="KW-0862">Zinc</keyword>
<keyword evidence="5" id="KW-0539">Nucleus</keyword>
<dbReference type="PROSITE" id="PS51293">
    <property type="entry name" value="SANT"/>
    <property type="match status" value="2"/>
</dbReference>
<evidence type="ECO:0000256" key="4">
    <source>
        <dbReference type="ARBA" id="ARBA00023125"/>
    </source>
</evidence>
<evidence type="ECO:0000256" key="5">
    <source>
        <dbReference type="ARBA" id="ARBA00023242"/>
    </source>
</evidence>
<sequence length="1442" mass="158229">MSKHQHESNAVVGSLGTMGQKLERESSLNSSNWKTLKWTRSNSLSVRTSGFSHSSSSKSMEPDSSEMKMESMQKNVFSVLSPPLRSADEAFSAETSNAEVEETNSRKKPRLGWGEGLAKYEKKKVGSTDESGKNGATNCGSDLEPSHSYASNLTSKSPKFVMVSEHASPATPSSVACSSSPGLEGKNLTKDGFTDHDSANICNSVDVTQNNSDKPFNLEELDLATISNLNSSIKELLQPDDPTVESSFVRSTAMNKLLLLKNSISKAVEKTETEIDMLENELKAMFSESENCDNHLYASRSVPTACFSKPHEDHSAASNVVVRPARLHVEVDSGIASKDEHLVVKDTDVDSPGSATSKFVEASLSKDVSSREMLREIEVIGDPDLNMTNVEMKPETGLLVEENPIGLSSDGIDPQLVGSGSVASDDIASEVTHKLLPSSGYHFDFSTVVEASCVRNDLVKELFSRKNYYYKLKEKILTLKFKMLQHLWKKDMHTLSLKMLRGKAQKKCEIRYRNANSSYQKLRPFRLRCLSTGLSPVDSAESLSYASRLLTEPQIKPLRSALKMPSLIINMQEKTFPRFISYNGVVEDPVAVERERSVVNPWSPEEEELFIDKLALFGKDFRKIASFLDHKTTADCVEFYYKNHKSDSFWRAKNKPEFPKQSPRTYMRPSINQSNREALDILGAASEVAAKIDDCVEIQQKHISKSFLVSGSYKMESGCDNLADRSSSLCLYNSEREAVAADVLAGICGSLSSEAMSSCITSSLDPGEGYQDLKYQKMGSSTRLPSTPEVTQNVVETCSDESCGEIDPTNWTDEEKILLIQAVSSYGKDFTMISRCVRTKTQDQCKVFFSKARKCLGLDNICPRSENLIADDVNRGTPDACFLENGSGICNGKSGSRIDDDMASVNLKFAHDPVKDISKNLLPDDQGTEDNFELVFDGHQNGNSPEVIPDLDVAHDDGQENTKNLPKVLETEAQSVHLNAACIEVPKAKPDVGGSLYEINLAANDLKTKETSTRPSLQDEHGGVLLAGSEFLQRTLESGVKEKPHVLQQSGPAMADQGSSISTLEHGKCIYDNASVVPGMKYYKMNEQHLPEISLVEQMPACKVEQYPVAVSTIKEASCDISSKRLIPQGNNGAHHLSREFHLQRCHSRKSVSLDAELASVPREEDHSVPPSGNQLHINSLSTNGDVKLFGQILHKTSHHKPNLSARISEGCSSQHHSLGSKSSSVKCSSSQQAVDELSAHMKHGHNNIVGLDNLPLRNVVFRDQNRIHTGSSTLPDSTVLLARYPTEFSNYVLPSSKIELPSLDGVVKSGECILNGASTFSNKDVGTNNGSADLQMYGNKKVQSYSLDMRHRHDHLLAEMQRRNGCDVVPGLQQQSAGVVAINVVGRGPVLGGQFVSVSDPVAAIRMHYANSEQQKFSGGYLAANIIREEDSWRGKGSVGR</sequence>
<feature type="domain" description="SANT" evidence="8">
    <location>
        <begin position="597"/>
        <end position="648"/>
    </location>
</feature>
<keyword evidence="4" id="KW-0238">DNA-binding</keyword>
<dbReference type="Gene3D" id="1.20.58.1880">
    <property type="match status" value="1"/>
</dbReference>
<dbReference type="PANTHER" id="PTHR47340">
    <property type="entry name" value="DUPLICATED HOMEODOMAIN-LIKE SUPERFAMILY PROTEIN"/>
    <property type="match status" value="1"/>
</dbReference>
<feature type="compositionally biased region" description="Polar residues" evidence="7">
    <location>
        <begin position="27"/>
        <end position="44"/>
    </location>
</feature>
<feature type="region of interest" description="Disordered" evidence="7">
    <location>
        <begin position="1"/>
        <end position="72"/>
    </location>
</feature>
<dbReference type="SUPFAM" id="SSF46689">
    <property type="entry name" value="Homeodomain-like"/>
    <property type="match status" value="2"/>
</dbReference>
<gene>
    <name evidence="9" type="ORF">LIER_30071</name>
</gene>
<evidence type="ECO:0000313" key="9">
    <source>
        <dbReference type="EMBL" id="GAA0180133.1"/>
    </source>
</evidence>
<dbReference type="GO" id="GO:0005634">
    <property type="term" value="C:nucleus"/>
    <property type="evidence" value="ECO:0007669"/>
    <property type="project" value="UniProtKB-ARBA"/>
</dbReference>
<evidence type="ECO:0000256" key="1">
    <source>
        <dbReference type="ARBA" id="ARBA00022723"/>
    </source>
</evidence>
<dbReference type="Pfam" id="PF00249">
    <property type="entry name" value="Myb_DNA-binding"/>
    <property type="match status" value="2"/>
</dbReference>
<evidence type="ECO:0000259" key="8">
    <source>
        <dbReference type="PROSITE" id="PS51293"/>
    </source>
</evidence>
<dbReference type="SMART" id="SM00717">
    <property type="entry name" value="SANT"/>
    <property type="match status" value="2"/>
</dbReference>
<proteinExistence type="predicted"/>
<reference evidence="9 10" key="1">
    <citation type="submission" date="2024-01" db="EMBL/GenBank/DDBJ databases">
        <title>The complete chloroplast genome sequence of Lithospermum erythrorhizon: insights into the phylogenetic relationship among Boraginaceae species and the maternal lineages of purple gromwells.</title>
        <authorList>
            <person name="Okada T."/>
            <person name="Watanabe K."/>
        </authorList>
    </citation>
    <scope>NUCLEOTIDE SEQUENCE [LARGE SCALE GENOMIC DNA]</scope>
</reference>
<protein>
    <recommendedName>
        <fullName evidence="8">SANT domain-containing protein</fullName>
    </recommendedName>
</protein>
<dbReference type="GO" id="GO:0008270">
    <property type="term" value="F:zinc ion binding"/>
    <property type="evidence" value="ECO:0007669"/>
    <property type="project" value="UniProtKB-KW"/>
</dbReference>
<comment type="caution">
    <text evidence="9">The sequence shown here is derived from an EMBL/GenBank/DDBJ whole genome shotgun (WGS) entry which is preliminary data.</text>
</comment>
<keyword evidence="1" id="KW-0479">Metal-binding</keyword>
<accession>A0AAV3RN80</accession>
<dbReference type="EMBL" id="BAABME010010590">
    <property type="protein sequence ID" value="GAA0180133.1"/>
    <property type="molecule type" value="Genomic_DNA"/>
</dbReference>
<evidence type="ECO:0000256" key="7">
    <source>
        <dbReference type="SAM" id="MobiDB-lite"/>
    </source>
</evidence>
<feature type="coiled-coil region" evidence="6">
    <location>
        <begin position="261"/>
        <end position="288"/>
    </location>
</feature>
<evidence type="ECO:0000256" key="3">
    <source>
        <dbReference type="ARBA" id="ARBA00022833"/>
    </source>
</evidence>
<dbReference type="PANTHER" id="PTHR47340:SF1">
    <property type="entry name" value="DUPLICATED HOMEODOMAIN-LIKE SUPERFAMILY PROTEIN"/>
    <property type="match status" value="1"/>
</dbReference>
<organism evidence="9 10">
    <name type="scientific">Lithospermum erythrorhizon</name>
    <name type="common">Purple gromwell</name>
    <name type="synonym">Lithospermum officinale var. erythrorhizon</name>
    <dbReference type="NCBI Taxonomy" id="34254"/>
    <lineage>
        <taxon>Eukaryota</taxon>
        <taxon>Viridiplantae</taxon>
        <taxon>Streptophyta</taxon>
        <taxon>Embryophyta</taxon>
        <taxon>Tracheophyta</taxon>
        <taxon>Spermatophyta</taxon>
        <taxon>Magnoliopsida</taxon>
        <taxon>eudicotyledons</taxon>
        <taxon>Gunneridae</taxon>
        <taxon>Pentapetalae</taxon>
        <taxon>asterids</taxon>
        <taxon>lamiids</taxon>
        <taxon>Boraginales</taxon>
        <taxon>Boraginaceae</taxon>
        <taxon>Boraginoideae</taxon>
        <taxon>Lithospermeae</taxon>
        <taxon>Lithospermum</taxon>
    </lineage>
</organism>
<dbReference type="InterPro" id="IPR001005">
    <property type="entry name" value="SANT/Myb"/>
</dbReference>
<evidence type="ECO:0000256" key="6">
    <source>
        <dbReference type="SAM" id="Coils"/>
    </source>
</evidence>
<feature type="compositionally biased region" description="Low complexity" evidence="7">
    <location>
        <begin position="45"/>
        <end position="59"/>
    </location>
</feature>